<dbReference type="CDD" id="cd06587">
    <property type="entry name" value="VOC"/>
    <property type="match status" value="1"/>
</dbReference>
<dbReference type="InterPro" id="IPR041581">
    <property type="entry name" value="Glyoxalase_6"/>
</dbReference>
<dbReference type="EMBL" id="BMCU01000001">
    <property type="protein sequence ID" value="GGG00152.1"/>
    <property type="molecule type" value="Genomic_DNA"/>
</dbReference>
<dbReference type="Proteomes" id="UP000654257">
    <property type="component" value="Unassembled WGS sequence"/>
</dbReference>
<reference evidence="2" key="1">
    <citation type="journal article" date="2014" name="Int. J. Syst. Evol. Microbiol.">
        <title>Complete genome sequence of Corynebacterium casei LMG S-19264T (=DSM 44701T), isolated from a smear-ripened cheese.</title>
        <authorList>
            <consortium name="US DOE Joint Genome Institute (JGI-PGF)"/>
            <person name="Walter F."/>
            <person name="Albersmeier A."/>
            <person name="Kalinowski J."/>
            <person name="Ruckert C."/>
        </authorList>
    </citation>
    <scope>NUCLEOTIDE SEQUENCE</scope>
    <source>
        <strain evidence="2">CCM 7905</strain>
    </source>
</reference>
<name>A0A917FRR9_9NOCA</name>
<accession>A0A917FRR9</accession>
<dbReference type="InterPro" id="IPR029068">
    <property type="entry name" value="Glyas_Bleomycin-R_OHBP_Dase"/>
</dbReference>
<protein>
    <submittedName>
        <fullName evidence="2">Glyoxalase</fullName>
    </submittedName>
</protein>
<dbReference type="AlphaFoldDB" id="A0A917FRR9"/>
<keyword evidence="3" id="KW-1185">Reference proteome</keyword>
<dbReference type="Gene3D" id="3.10.180.10">
    <property type="entry name" value="2,3-Dihydroxybiphenyl 1,2-Dioxygenase, domain 1"/>
    <property type="match status" value="1"/>
</dbReference>
<dbReference type="Pfam" id="PF18029">
    <property type="entry name" value="Glyoxalase_6"/>
    <property type="match status" value="1"/>
</dbReference>
<feature type="domain" description="Glyoxalase-like" evidence="1">
    <location>
        <begin position="20"/>
        <end position="115"/>
    </location>
</feature>
<dbReference type="SUPFAM" id="SSF54593">
    <property type="entry name" value="Glyoxalase/Bleomycin resistance protein/Dihydroxybiphenyl dioxygenase"/>
    <property type="match status" value="1"/>
</dbReference>
<organism evidence="2 3">
    <name type="scientific">Rhodococcoides trifolii</name>
    <dbReference type="NCBI Taxonomy" id="908250"/>
    <lineage>
        <taxon>Bacteria</taxon>
        <taxon>Bacillati</taxon>
        <taxon>Actinomycetota</taxon>
        <taxon>Actinomycetes</taxon>
        <taxon>Mycobacteriales</taxon>
        <taxon>Nocardiaceae</taxon>
        <taxon>Rhodococcoides</taxon>
    </lineage>
</organism>
<proteinExistence type="predicted"/>
<sequence length="124" mass="13747">MNFRFASSHNVMTIQHVLAVVPVSDIDAARSFYAQLFGRDADNNPMPSLVEWQVLPQAWVQVTVDENRAGRGQLNLAVDDLDTHLREVGMSGEIVEANKGVRLCTVSDPDGNQITFLGGFRVEY</sequence>
<evidence type="ECO:0000313" key="3">
    <source>
        <dbReference type="Proteomes" id="UP000654257"/>
    </source>
</evidence>
<evidence type="ECO:0000313" key="2">
    <source>
        <dbReference type="EMBL" id="GGG00152.1"/>
    </source>
</evidence>
<reference evidence="2" key="2">
    <citation type="submission" date="2020-09" db="EMBL/GenBank/DDBJ databases">
        <authorList>
            <person name="Sun Q."/>
            <person name="Sedlacek I."/>
        </authorList>
    </citation>
    <scope>NUCLEOTIDE SEQUENCE</scope>
    <source>
        <strain evidence="2">CCM 7905</strain>
    </source>
</reference>
<comment type="caution">
    <text evidence="2">The sequence shown here is derived from an EMBL/GenBank/DDBJ whole genome shotgun (WGS) entry which is preliminary data.</text>
</comment>
<gene>
    <name evidence="2" type="ORF">GCM10007304_12560</name>
</gene>
<evidence type="ECO:0000259" key="1">
    <source>
        <dbReference type="Pfam" id="PF18029"/>
    </source>
</evidence>